<keyword evidence="12" id="KW-1185">Reference proteome</keyword>
<name>A0A964FG24_9CYAN</name>
<dbReference type="InterPro" id="IPR001328">
    <property type="entry name" value="Pept_tRNA_hydro"/>
</dbReference>
<dbReference type="GO" id="GO:0004045">
    <property type="term" value="F:peptidyl-tRNA hydrolase activity"/>
    <property type="evidence" value="ECO:0007669"/>
    <property type="project" value="UniProtKB-UniRule"/>
</dbReference>
<dbReference type="CDD" id="cd00462">
    <property type="entry name" value="PTH"/>
    <property type="match status" value="1"/>
</dbReference>
<comment type="function">
    <text evidence="8">Hydrolyzes ribosome-free peptidyl-tRNAs (with 1 or more amino acids incorporated), which drop off the ribosome during protein synthesis, or as a result of ribosome stalling.</text>
</comment>
<keyword evidence="3 8" id="KW-0378">Hydrolase</keyword>
<evidence type="ECO:0000256" key="4">
    <source>
        <dbReference type="ARBA" id="ARBA00022884"/>
    </source>
</evidence>
<feature type="binding site" evidence="8">
    <location>
        <position position="124"/>
    </location>
    <ligand>
        <name>tRNA</name>
        <dbReference type="ChEBI" id="CHEBI:17843"/>
    </ligand>
</feature>
<sequence length="204" mass="22592">MSTDSTALIIPELIVGLGNPESKYDNTRHNIGFSAVDELAKIWQLDPKEHKRFQGLFAEGVAPGGKKIRLLKPLTYMNRSGQSVRAVTDWYKLKPQSVLVIYDDMDLPVGRLRMRLTGSAGGHNGMKSIISHLGGKDFPRLRIGIGKSADGKQTVTHVLGKFASAENKIIEEVLYVCVKAIEFSLKEGIEKSMSRYNSFSVNIE</sequence>
<dbReference type="GO" id="GO:0006515">
    <property type="term" value="P:protein quality control for misfolded or incompletely synthesized proteins"/>
    <property type="evidence" value="ECO:0007669"/>
    <property type="project" value="UniProtKB-UniRule"/>
</dbReference>
<evidence type="ECO:0000256" key="1">
    <source>
        <dbReference type="ARBA" id="ARBA00013260"/>
    </source>
</evidence>
<protein>
    <recommendedName>
        <fullName evidence="7 8">Peptidyl-tRNA hydrolase</fullName>
        <shortName evidence="8">Pth</shortName>
        <ecNumber evidence="1 8">3.1.1.29</ecNumber>
    </recommendedName>
</protein>
<dbReference type="GO" id="GO:0005737">
    <property type="term" value="C:cytoplasm"/>
    <property type="evidence" value="ECO:0007669"/>
    <property type="project" value="UniProtKB-SubCell"/>
</dbReference>
<dbReference type="EMBL" id="JADWDC010000027">
    <property type="protein sequence ID" value="MCC0177717.1"/>
    <property type="molecule type" value="Genomic_DNA"/>
</dbReference>
<comment type="subunit">
    <text evidence="8">Monomer.</text>
</comment>
<dbReference type="AlphaFoldDB" id="A0A964FG24"/>
<comment type="caution">
    <text evidence="11">The sequence shown here is derived from an EMBL/GenBank/DDBJ whole genome shotgun (WGS) entry which is preliminary data.</text>
</comment>
<dbReference type="NCBIfam" id="TIGR00447">
    <property type="entry name" value="pth"/>
    <property type="match status" value="1"/>
</dbReference>
<evidence type="ECO:0000313" key="11">
    <source>
        <dbReference type="EMBL" id="MCC0177717.1"/>
    </source>
</evidence>
<proteinExistence type="inferred from homology"/>
<evidence type="ECO:0000256" key="2">
    <source>
        <dbReference type="ARBA" id="ARBA00022555"/>
    </source>
</evidence>
<comment type="similarity">
    <text evidence="5 8 10">Belongs to the PTH family.</text>
</comment>
<comment type="function">
    <text evidence="8">Catalyzes the release of premature peptidyl moieties from peptidyl-tRNA molecules trapped in stalled 50S ribosomal subunits, and thus maintains levels of free tRNAs and 50S ribosomes.</text>
</comment>
<accession>A0A964FG24</accession>
<evidence type="ECO:0000256" key="7">
    <source>
        <dbReference type="ARBA" id="ARBA00050038"/>
    </source>
</evidence>
<dbReference type="GO" id="GO:0072344">
    <property type="term" value="P:rescue of stalled ribosome"/>
    <property type="evidence" value="ECO:0007669"/>
    <property type="project" value="UniProtKB-UniRule"/>
</dbReference>
<dbReference type="SUPFAM" id="SSF53178">
    <property type="entry name" value="Peptidyl-tRNA hydrolase-like"/>
    <property type="match status" value="1"/>
</dbReference>
<dbReference type="EC" id="3.1.1.29" evidence="1 8"/>
<dbReference type="HAMAP" id="MF_00083">
    <property type="entry name" value="Pept_tRNA_hydro_bact"/>
    <property type="match status" value="1"/>
</dbReference>
<keyword evidence="2 8" id="KW-0820">tRNA-binding</keyword>
<comment type="catalytic activity">
    <reaction evidence="6 8 9">
        <text>an N-acyl-L-alpha-aminoacyl-tRNA + H2O = an N-acyl-L-amino acid + a tRNA + H(+)</text>
        <dbReference type="Rhea" id="RHEA:54448"/>
        <dbReference type="Rhea" id="RHEA-COMP:10123"/>
        <dbReference type="Rhea" id="RHEA-COMP:13883"/>
        <dbReference type="ChEBI" id="CHEBI:15377"/>
        <dbReference type="ChEBI" id="CHEBI:15378"/>
        <dbReference type="ChEBI" id="CHEBI:59874"/>
        <dbReference type="ChEBI" id="CHEBI:78442"/>
        <dbReference type="ChEBI" id="CHEBI:138191"/>
        <dbReference type="EC" id="3.1.1.29"/>
    </reaction>
</comment>
<dbReference type="Gene3D" id="3.40.50.1470">
    <property type="entry name" value="Peptidyl-tRNA hydrolase"/>
    <property type="match status" value="1"/>
</dbReference>
<dbReference type="Proteomes" id="UP000729733">
    <property type="component" value="Unassembled WGS sequence"/>
</dbReference>
<keyword evidence="4 8" id="KW-0694">RNA-binding</keyword>
<dbReference type="FunFam" id="3.40.50.1470:FF:000001">
    <property type="entry name" value="Peptidyl-tRNA hydrolase"/>
    <property type="match status" value="1"/>
</dbReference>
<evidence type="ECO:0000256" key="10">
    <source>
        <dbReference type="RuleBase" id="RU004320"/>
    </source>
</evidence>
<dbReference type="PROSITE" id="PS01196">
    <property type="entry name" value="PEPT_TRNA_HYDROL_2"/>
    <property type="match status" value="1"/>
</dbReference>
<feature type="binding site" evidence="8">
    <location>
        <position position="78"/>
    </location>
    <ligand>
        <name>tRNA</name>
        <dbReference type="ChEBI" id="CHEBI:17843"/>
    </ligand>
</feature>
<evidence type="ECO:0000256" key="6">
    <source>
        <dbReference type="ARBA" id="ARBA00048707"/>
    </source>
</evidence>
<dbReference type="Pfam" id="PF01195">
    <property type="entry name" value="Pept_tRNA_hydro"/>
    <property type="match status" value="1"/>
</dbReference>
<feature type="binding site" evidence="8">
    <location>
        <position position="76"/>
    </location>
    <ligand>
        <name>tRNA</name>
        <dbReference type="ChEBI" id="CHEBI:17843"/>
    </ligand>
</feature>
<feature type="active site" description="Proton acceptor" evidence="8">
    <location>
        <position position="29"/>
    </location>
</feature>
<dbReference type="InterPro" id="IPR036416">
    <property type="entry name" value="Pept_tRNA_hydro_sf"/>
</dbReference>
<evidence type="ECO:0000256" key="9">
    <source>
        <dbReference type="RuleBase" id="RU000673"/>
    </source>
</evidence>
<dbReference type="PROSITE" id="PS01195">
    <property type="entry name" value="PEPT_TRNA_HYDROL_1"/>
    <property type="match status" value="1"/>
</dbReference>
<feature type="site" description="Stabilizes the basic form of H active site to accept a proton" evidence="8">
    <location>
        <position position="103"/>
    </location>
</feature>
<dbReference type="PANTHER" id="PTHR17224">
    <property type="entry name" value="PEPTIDYL-TRNA HYDROLASE"/>
    <property type="match status" value="1"/>
</dbReference>
<dbReference type="GO" id="GO:0000049">
    <property type="term" value="F:tRNA binding"/>
    <property type="evidence" value="ECO:0007669"/>
    <property type="project" value="UniProtKB-UniRule"/>
</dbReference>
<organism evidence="11 12">
    <name type="scientific">Waterburya agarophytonicola KI4</name>
    <dbReference type="NCBI Taxonomy" id="2874699"/>
    <lineage>
        <taxon>Bacteria</taxon>
        <taxon>Bacillati</taxon>
        <taxon>Cyanobacteriota</taxon>
        <taxon>Cyanophyceae</taxon>
        <taxon>Pleurocapsales</taxon>
        <taxon>Hyellaceae</taxon>
        <taxon>Waterburya</taxon>
        <taxon>Waterburya agarophytonicola</taxon>
    </lineage>
</organism>
<keyword evidence="8" id="KW-0963">Cytoplasm</keyword>
<gene>
    <name evidence="8" type="primary">pth</name>
    <name evidence="11" type="ORF">I4641_12075</name>
</gene>
<reference evidence="11" key="1">
    <citation type="journal article" date="2021" name="Antonie Van Leeuwenhoek">
        <title>Draft genome and description of Waterburya agarophytonicola gen. nov. sp. nov. (Pleurocapsales, Cyanobacteria): a seaweed symbiont.</title>
        <authorList>
            <person name="Bonthond G."/>
            <person name="Shalygin S."/>
            <person name="Bayer T."/>
            <person name="Weinberger F."/>
        </authorList>
    </citation>
    <scope>NUCLEOTIDE SEQUENCE</scope>
    <source>
        <strain evidence="11">KI4</strain>
    </source>
</reference>
<dbReference type="InterPro" id="IPR018171">
    <property type="entry name" value="Pept_tRNA_hydro_CS"/>
</dbReference>
<evidence type="ECO:0000256" key="3">
    <source>
        <dbReference type="ARBA" id="ARBA00022801"/>
    </source>
</evidence>
<comment type="subcellular location">
    <subcellularLocation>
        <location evidence="8">Cytoplasm</location>
    </subcellularLocation>
</comment>
<feature type="site" description="Discriminates between blocked and unblocked aminoacyl-tRNA" evidence="8">
    <location>
        <position position="19"/>
    </location>
</feature>
<dbReference type="RefSeq" id="WP_229640780.1">
    <property type="nucleotide sequence ID" value="NZ_JADWDC010000027.1"/>
</dbReference>
<evidence type="ECO:0000256" key="5">
    <source>
        <dbReference type="ARBA" id="ARBA00038063"/>
    </source>
</evidence>
<evidence type="ECO:0000256" key="8">
    <source>
        <dbReference type="HAMAP-Rule" id="MF_00083"/>
    </source>
</evidence>
<feature type="binding site" evidence="8">
    <location>
        <position position="24"/>
    </location>
    <ligand>
        <name>tRNA</name>
        <dbReference type="ChEBI" id="CHEBI:17843"/>
    </ligand>
</feature>
<dbReference type="PANTHER" id="PTHR17224:SF1">
    <property type="entry name" value="PEPTIDYL-TRNA HYDROLASE"/>
    <property type="match status" value="1"/>
</dbReference>
<evidence type="ECO:0000313" key="12">
    <source>
        <dbReference type="Proteomes" id="UP000729733"/>
    </source>
</evidence>